<gene>
    <name evidence="2" type="ORF">KAK03_13070</name>
</gene>
<name>A0A940YC25_9BURK</name>
<comment type="caution">
    <text evidence="2">The sequence shown here is derived from an EMBL/GenBank/DDBJ whole genome shotgun (WGS) entry which is preliminary data.</text>
</comment>
<keyword evidence="1" id="KW-0472">Membrane</keyword>
<keyword evidence="1" id="KW-1133">Transmembrane helix</keyword>
<evidence type="ECO:0000256" key="1">
    <source>
        <dbReference type="SAM" id="Phobius"/>
    </source>
</evidence>
<organism evidence="2 3">
    <name type="scientific">Ideonella alba</name>
    <dbReference type="NCBI Taxonomy" id="2824118"/>
    <lineage>
        <taxon>Bacteria</taxon>
        <taxon>Pseudomonadati</taxon>
        <taxon>Pseudomonadota</taxon>
        <taxon>Betaproteobacteria</taxon>
        <taxon>Burkholderiales</taxon>
        <taxon>Sphaerotilaceae</taxon>
        <taxon>Ideonella</taxon>
    </lineage>
</organism>
<protein>
    <submittedName>
        <fullName evidence="2">Uncharacterized protein</fullName>
    </submittedName>
</protein>
<keyword evidence="1" id="KW-0812">Transmembrane</keyword>
<dbReference type="AlphaFoldDB" id="A0A940YC25"/>
<reference evidence="2 3" key="1">
    <citation type="submission" date="2021-04" db="EMBL/GenBank/DDBJ databases">
        <title>The genome sequence of Ideonella sp. 3Y2.</title>
        <authorList>
            <person name="Liu Y."/>
        </authorList>
    </citation>
    <scope>NUCLEOTIDE SEQUENCE [LARGE SCALE GENOMIC DNA]</scope>
    <source>
        <strain evidence="2 3">3Y2</strain>
    </source>
</reference>
<proteinExistence type="predicted"/>
<evidence type="ECO:0000313" key="2">
    <source>
        <dbReference type="EMBL" id="MBQ0931418.1"/>
    </source>
</evidence>
<dbReference type="RefSeq" id="WP_210854394.1">
    <property type="nucleotide sequence ID" value="NZ_JAGQDD010000008.1"/>
</dbReference>
<dbReference type="Proteomes" id="UP000676246">
    <property type="component" value="Unassembled WGS sequence"/>
</dbReference>
<evidence type="ECO:0000313" key="3">
    <source>
        <dbReference type="Proteomes" id="UP000676246"/>
    </source>
</evidence>
<feature type="transmembrane region" description="Helical" evidence="1">
    <location>
        <begin position="44"/>
        <end position="64"/>
    </location>
</feature>
<feature type="transmembrane region" description="Helical" evidence="1">
    <location>
        <begin position="15"/>
        <end position="37"/>
    </location>
</feature>
<accession>A0A940YC25</accession>
<sequence>MQHDFSTPAALWSDFTLHASVLAVAAVGVSLAVWALGRRSLPRWGVGESALVGALLLLIGLWVIQAQTLDRFWRIEASAGQLRLFPREGEPVIWRAADIDDVRYGFRGKLAYGPCRLVVETRDGQRLLTASQRLTLQDCQALRAQVLRALAP</sequence>
<keyword evidence="3" id="KW-1185">Reference proteome</keyword>
<dbReference type="EMBL" id="JAGQDD010000008">
    <property type="protein sequence ID" value="MBQ0931418.1"/>
    <property type="molecule type" value="Genomic_DNA"/>
</dbReference>